<sequence length="114" mass="13023">MECWLFHFTSSGEFLFPCASLLSAPQRCNCGFSSFFLRQVACWLLPRVVRLALNSRFPVLSVSLTPSTSEVWLYGPFEHCFCPSTQTTPTHPIPQNLKLFLKEGQQLQLYAYVL</sequence>
<reference evidence="1" key="1">
    <citation type="submission" date="2018-11" db="EMBL/GenBank/DDBJ databases">
        <authorList>
            <consortium name="Pathogen Informatics"/>
        </authorList>
    </citation>
    <scope>NUCLEOTIDE SEQUENCE</scope>
</reference>
<keyword evidence="2" id="KW-1185">Reference proteome</keyword>
<dbReference type="EMBL" id="CAAALY010000625">
    <property type="protein sequence ID" value="VEL06912.1"/>
    <property type="molecule type" value="Genomic_DNA"/>
</dbReference>
<accession>A0A448WA73</accession>
<organism evidence="1 2">
    <name type="scientific">Protopolystoma xenopodis</name>
    <dbReference type="NCBI Taxonomy" id="117903"/>
    <lineage>
        <taxon>Eukaryota</taxon>
        <taxon>Metazoa</taxon>
        <taxon>Spiralia</taxon>
        <taxon>Lophotrochozoa</taxon>
        <taxon>Platyhelminthes</taxon>
        <taxon>Monogenea</taxon>
        <taxon>Polyopisthocotylea</taxon>
        <taxon>Polystomatidea</taxon>
        <taxon>Polystomatidae</taxon>
        <taxon>Protopolystoma</taxon>
    </lineage>
</organism>
<name>A0A448WA73_9PLAT</name>
<gene>
    <name evidence="1" type="ORF">PXEA_LOCUS352</name>
</gene>
<dbReference type="AlphaFoldDB" id="A0A448WA73"/>
<comment type="caution">
    <text evidence="1">The sequence shown here is derived from an EMBL/GenBank/DDBJ whole genome shotgun (WGS) entry which is preliminary data.</text>
</comment>
<evidence type="ECO:0000313" key="2">
    <source>
        <dbReference type="Proteomes" id="UP000784294"/>
    </source>
</evidence>
<protein>
    <submittedName>
        <fullName evidence="1">Uncharacterized protein</fullName>
    </submittedName>
</protein>
<evidence type="ECO:0000313" key="1">
    <source>
        <dbReference type="EMBL" id="VEL06912.1"/>
    </source>
</evidence>
<dbReference type="Proteomes" id="UP000784294">
    <property type="component" value="Unassembled WGS sequence"/>
</dbReference>
<proteinExistence type="predicted"/>